<dbReference type="PANTHER" id="PTHR43628:SF1">
    <property type="entry name" value="CHITIN SYNTHASE REGULATORY FACTOR 2-RELATED"/>
    <property type="match status" value="1"/>
</dbReference>
<feature type="compositionally biased region" description="Low complexity" evidence="1">
    <location>
        <begin position="110"/>
        <end position="119"/>
    </location>
</feature>
<dbReference type="GO" id="GO:0032153">
    <property type="term" value="C:cell division site"/>
    <property type="evidence" value="ECO:0007669"/>
    <property type="project" value="TreeGrafter"/>
</dbReference>
<dbReference type="STRING" id="133383.A0A1R0H3R7"/>
<dbReference type="Proteomes" id="UP000187455">
    <property type="component" value="Unassembled WGS sequence"/>
</dbReference>
<dbReference type="Pfam" id="PF08238">
    <property type="entry name" value="Sel1"/>
    <property type="match status" value="4"/>
</dbReference>
<evidence type="ECO:0000256" key="1">
    <source>
        <dbReference type="SAM" id="MobiDB-lite"/>
    </source>
</evidence>
<dbReference type="PANTHER" id="PTHR43628">
    <property type="entry name" value="ACTIVATOR OF C KINASE PROTEIN 1-RELATED"/>
    <property type="match status" value="1"/>
</dbReference>
<sequence length="305" mass="34506">MNHLYFPDTVCNPHSDSTLNDVEEEMNFNDAASYHSINSETMEYSPFPVRNNSGNSSKNFYGGPELSIHDDHDSIPSVFLNPSSRSLVPEELPPSFQRQMMGSKEKSKNNKGASKSSPKATKEDIDRYKNEKAENYFQHAIKRHEEGDLNSSALYFKKSADLNHPIGLLFFGLCLRHGWGCEKNEKMSFLYLQRAGELIAPEAKSLNSEIEGPAKKELAMAIYELGQSYFHGWGVPKSRKTAVHYYELAANLGDPDAQVDLASSYENGDGVKRDMKKAAHYYRLAHEQGIDQFGNSWIFKKKYDP</sequence>
<dbReference type="OrthoDB" id="2148946at2759"/>
<dbReference type="SMART" id="SM00671">
    <property type="entry name" value="SEL1"/>
    <property type="match status" value="3"/>
</dbReference>
<dbReference type="InterPro" id="IPR052945">
    <property type="entry name" value="Mitotic_Regulator"/>
</dbReference>
<dbReference type="GO" id="GO:0010972">
    <property type="term" value="P:negative regulation of G2/M transition of mitotic cell cycle"/>
    <property type="evidence" value="ECO:0007669"/>
    <property type="project" value="TreeGrafter"/>
</dbReference>
<proteinExistence type="predicted"/>
<keyword evidence="3" id="KW-1185">Reference proteome</keyword>
<dbReference type="Gene3D" id="1.25.40.10">
    <property type="entry name" value="Tetratricopeptide repeat domain"/>
    <property type="match status" value="1"/>
</dbReference>
<evidence type="ECO:0000313" key="2">
    <source>
        <dbReference type="EMBL" id="OLY83723.1"/>
    </source>
</evidence>
<protein>
    <submittedName>
        <fullName evidence="2">Protein DSF2</fullName>
    </submittedName>
</protein>
<dbReference type="InterPro" id="IPR006597">
    <property type="entry name" value="Sel1-like"/>
</dbReference>
<organism evidence="2 3">
    <name type="scientific">Smittium mucronatum</name>
    <dbReference type="NCBI Taxonomy" id="133383"/>
    <lineage>
        <taxon>Eukaryota</taxon>
        <taxon>Fungi</taxon>
        <taxon>Fungi incertae sedis</taxon>
        <taxon>Zoopagomycota</taxon>
        <taxon>Kickxellomycotina</taxon>
        <taxon>Harpellomycetes</taxon>
        <taxon>Harpellales</taxon>
        <taxon>Legeriomycetaceae</taxon>
        <taxon>Smittium</taxon>
    </lineage>
</organism>
<dbReference type="EMBL" id="LSSL01000776">
    <property type="protein sequence ID" value="OLY83723.1"/>
    <property type="molecule type" value="Genomic_DNA"/>
</dbReference>
<comment type="caution">
    <text evidence="2">The sequence shown here is derived from an EMBL/GenBank/DDBJ whole genome shotgun (WGS) entry which is preliminary data.</text>
</comment>
<name>A0A1R0H3R7_9FUNG</name>
<gene>
    <name evidence="2" type="ORF">AYI68_g2129</name>
</gene>
<reference evidence="2 3" key="1">
    <citation type="journal article" date="2016" name="Mol. Biol. Evol.">
        <title>Genome-Wide Survey of Gut Fungi (Harpellales) Reveals the First Horizontally Transferred Ubiquitin Gene from a Mosquito Host.</title>
        <authorList>
            <person name="Wang Y."/>
            <person name="White M.M."/>
            <person name="Kvist S."/>
            <person name="Moncalvo J.M."/>
        </authorList>
    </citation>
    <scope>NUCLEOTIDE SEQUENCE [LARGE SCALE GENOMIC DNA]</scope>
    <source>
        <strain evidence="2 3">ALG-7-W6</strain>
    </source>
</reference>
<accession>A0A1R0H3R7</accession>
<evidence type="ECO:0000313" key="3">
    <source>
        <dbReference type="Proteomes" id="UP000187455"/>
    </source>
</evidence>
<dbReference type="AlphaFoldDB" id="A0A1R0H3R7"/>
<dbReference type="SUPFAM" id="SSF81901">
    <property type="entry name" value="HCP-like"/>
    <property type="match status" value="1"/>
</dbReference>
<dbReference type="InterPro" id="IPR011990">
    <property type="entry name" value="TPR-like_helical_dom_sf"/>
</dbReference>
<feature type="region of interest" description="Disordered" evidence="1">
    <location>
        <begin position="99"/>
        <end position="125"/>
    </location>
</feature>